<feature type="chain" id="PRO_5022020347" evidence="1">
    <location>
        <begin position="26"/>
        <end position="87"/>
    </location>
</feature>
<organism evidence="2 3">
    <name type="scientific">Arabis nemorensis</name>
    <dbReference type="NCBI Taxonomy" id="586526"/>
    <lineage>
        <taxon>Eukaryota</taxon>
        <taxon>Viridiplantae</taxon>
        <taxon>Streptophyta</taxon>
        <taxon>Embryophyta</taxon>
        <taxon>Tracheophyta</taxon>
        <taxon>Spermatophyta</taxon>
        <taxon>Magnoliopsida</taxon>
        <taxon>eudicotyledons</taxon>
        <taxon>Gunneridae</taxon>
        <taxon>Pentapetalae</taxon>
        <taxon>rosids</taxon>
        <taxon>malvids</taxon>
        <taxon>Brassicales</taxon>
        <taxon>Brassicaceae</taxon>
        <taxon>Arabideae</taxon>
        <taxon>Arabis</taxon>
    </lineage>
</organism>
<gene>
    <name evidence="2" type="ORF">ANE_LOCUS8956</name>
</gene>
<sequence length="87" mass="9714">MAQGMVKLAFIFAIVFNAPSDVIKAEIVQNRDLKPLLEVGIILATNKNEQAPSRRYGPFIQQPIFSSQGNKSFTMCVRARSDLFKVV</sequence>
<dbReference type="AlphaFoldDB" id="A0A565BB22"/>
<dbReference type="EMBL" id="CABITT030000003">
    <property type="protein sequence ID" value="VVA98511.1"/>
    <property type="molecule type" value="Genomic_DNA"/>
</dbReference>
<evidence type="ECO:0000313" key="2">
    <source>
        <dbReference type="EMBL" id="VVA98511.1"/>
    </source>
</evidence>
<evidence type="ECO:0000313" key="3">
    <source>
        <dbReference type="Proteomes" id="UP000489600"/>
    </source>
</evidence>
<keyword evidence="1" id="KW-0732">Signal</keyword>
<proteinExistence type="predicted"/>
<comment type="caution">
    <text evidence="2">The sequence shown here is derived from an EMBL/GenBank/DDBJ whole genome shotgun (WGS) entry which is preliminary data.</text>
</comment>
<dbReference type="OrthoDB" id="10438012at2759"/>
<accession>A0A565BB22</accession>
<dbReference type="Proteomes" id="UP000489600">
    <property type="component" value="Unassembled WGS sequence"/>
</dbReference>
<feature type="signal peptide" evidence="1">
    <location>
        <begin position="1"/>
        <end position="25"/>
    </location>
</feature>
<reference evidence="2" key="1">
    <citation type="submission" date="2019-07" db="EMBL/GenBank/DDBJ databases">
        <authorList>
            <person name="Dittberner H."/>
        </authorList>
    </citation>
    <scope>NUCLEOTIDE SEQUENCE [LARGE SCALE GENOMIC DNA]</scope>
</reference>
<evidence type="ECO:0000256" key="1">
    <source>
        <dbReference type="SAM" id="SignalP"/>
    </source>
</evidence>
<name>A0A565BB22_9BRAS</name>
<keyword evidence="3" id="KW-1185">Reference proteome</keyword>
<protein>
    <submittedName>
        <fullName evidence="2">Uncharacterized protein</fullName>
    </submittedName>
</protein>